<evidence type="ECO:0000259" key="2">
    <source>
        <dbReference type="Pfam" id="PF19789"/>
    </source>
</evidence>
<name>C7MLH0_CRYCD</name>
<evidence type="ECO:0000256" key="1">
    <source>
        <dbReference type="SAM" id="SignalP"/>
    </source>
</evidence>
<evidence type="ECO:0000313" key="4">
    <source>
        <dbReference type="Proteomes" id="UP000000954"/>
    </source>
</evidence>
<evidence type="ECO:0000313" key="3">
    <source>
        <dbReference type="EMBL" id="ACU93776.1"/>
    </source>
</evidence>
<dbReference type="KEGG" id="ccu:Ccur_00430"/>
<dbReference type="HOGENOM" id="CLU_836500_0_0_11"/>
<dbReference type="RefSeq" id="WP_012802465.1">
    <property type="nucleotide sequence ID" value="NC_013170.1"/>
</dbReference>
<accession>C7MLH0</accession>
<feature type="domain" description="DUF6273" evidence="2">
    <location>
        <begin position="130"/>
        <end position="287"/>
    </location>
</feature>
<reference evidence="3 4" key="1">
    <citation type="journal article" date="2009" name="Stand. Genomic Sci.">
        <title>Complete genome sequence of Cryptobacterium curtum type strain (12-3).</title>
        <authorList>
            <person name="Mavrommatis K."/>
            <person name="Pukall R."/>
            <person name="Rohde C."/>
            <person name="Chen F."/>
            <person name="Sims D."/>
            <person name="Brettin T."/>
            <person name="Kuske C."/>
            <person name="Detter J.C."/>
            <person name="Han C."/>
            <person name="Lapidus A."/>
            <person name="Copeland A."/>
            <person name="Glavina Del Rio T."/>
            <person name="Nolan M."/>
            <person name="Lucas S."/>
            <person name="Tice H."/>
            <person name="Cheng J.F."/>
            <person name="Bruce D."/>
            <person name="Goodwin L."/>
            <person name="Pitluck S."/>
            <person name="Ovchinnikova G."/>
            <person name="Pati A."/>
            <person name="Ivanova N."/>
            <person name="Chen A."/>
            <person name="Palaniappan K."/>
            <person name="Chain P."/>
            <person name="D'haeseleer P."/>
            <person name="Goker M."/>
            <person name="Bristow J."/>
            <person name="Eisen J.A."/>
            <person name="Markowitz V."/>
            <person name="Hugenholtz P."/>
            <person name="Rohde M."/>
            <person name="Klenk H.P."/>
            <person name="Kyrpides N.C."/>
        </authorList>
    </citation>
    <scope>NUCLEOTIDE SEQUENCE [LARGE SCALE GENOMIC DNA]</scope>
    <source>
        <strain evidence="4">ATCC 700683 / DSM 15641 / 12-3</strain>
    </source>
</reference>
<dbReference type="eggNOG" id="COG3827">
    <property type="taxonomic scope" value="Bacteria"/>
</dbReference>
<sequence length="301" mass="31297">MNHPAAVMSRRAFVATGLLVASAAVGQIGCSHTSQAANIPDESGTLAQLSWADIAAAAQAIAACGSRQEALEAARLYGLIDDAGRLDPSGSKNISLSDGRIAPTQIIGVYADTATAGGSVGLTFAITEALDQRGINTDHVNTGGWEQSALRAWLANEGLALLPDEVATSIIAVDKLTNNTGAAGDSSAVTVTSDRLWVPSLIELYGAADWFEGDQAWCNDIVNAEGHQYQRFSDGGITASSSLSSEGILKATYKGKPCEWWTRTPRPSDNVYFAGVYRDGTANAIGYLGGYSAGAIACFCL</sequence>
<gene>
    <name evidence="3" type="ordered locus">Ccur_00430</name>
</gene>
<dbReference type="STRING" id="469378.Ccur_00430"/>
<protein>
    <recommendedName>
        <fullName evidence="2">DUF6273 domain-containing protein</fullName>
    </recommendedName>
</protein>
<keyword evidence="4" id="KW-1185">Reference proteome</keyword>
<feature type="chain" id="PRO_5002980161" description="DUF6273 domain-containing protein" evidence="1">
    <location>
        <begin position="37"/>
        <end position="301"/>
    </location>
</feature>
<dbReference type="Pfam" id="PF19789">
    <property type="entry name" value="DUF6273"/>
    <property type="match status" value="1"/>
</dbReference>
<dbReference type="OrthoDB" id="3185912at2"/>
<dbReference type="EMBL" id="CP001682">
    <property type="protein sequence ID" value="ACU93776.1"/>
    <property type="molecule type" value="Genomic_DNA"/>
</dbReference>
<dbReference type="AlphaFoldDB" id="C7MLH0"/>
<keyword evidence="1" id="KW-0732">Signal</keyword>
<dbReference type="InterPro" id="IPR046240">
    <property type="entry name" value="DUF6273"/>
</dbReference>
<organism evidence="3 4">
    <name type="scientific">Cryptobacterium curtum (strain ATCC 700683 / DSM 15641 / CCUG 43107 / 12-3)</name>
    <dbReference type="NCBI Taxonomy" id="469378"/>
    <lineage>
        <taxon>Bacteria</taxon>
        <taxon>Bacillati</taxon>
        <taxon>Actinomycetota</taxon>
        <taxon>Coriobacteriia</taxon>
        <taxon>Eggerthellales</taxon>
        <taxon>Eggerthellaceae</taxon>
        <taxon>Cryptobacterium</taxon>
    </lineage>
</organism>
<proteinExistence type="predicted"/>
<dbReference type="Proteomes" id="UP000000954">
    <property type="component" value="Chromosome"/>
</dbReference>
<feature type="signal peptide" evidence="1">
    <location>
        <begin position="1"/>
        <end position="36"/>
    </location>
</feature>